<organism evidence="7 8">
    <name type="scientific">Methylocystis iwaonis</name>
    <dbReference type="NCBI Taxonomy" id="2885079"/>
    <lineage>
        <taxon>Bacteria</taxon>
        <taxon>Pseudomonadati</taxon>
        <taxon>Pseudomonadota</taxon>
        <taxon>Alphaproteobacteria</taxon>
        <taxon>Hyphomicrobiales</taxon>
        <taxon>Methylocystaceae</taxon>
        <taxon>Methylocystis</taxon>
    </lineage>
</organism>
<dbReference type="PROSITE" id="PS51352">
    <property type="entry name" value="THIOREDOXIN_2"/>
    <property type="match status" value="1"/>
</dbReference>
<feature type="domain" description="Thioredoxin" evidence="6">
    <location>
        <begin position="45"/>
        <end position="195"/>
    </location>
</feature>
<evidence type="ECO:0000256" key="4">
    <source>
        <dbReference type="ARBA" id="ARBA00023284"/>
    </source>
</evidence>
<dbReference type="Proteomes" id="UP001317629">
    <property type="component" value="Chromosome"/>
</dbReference>
<evidence type="ECO:0000256" key="3">
    <source>
        <dbReference type="ARBA" id="ARBA00023157"/>
    </source>
</evidence>
<gene>
    <name evidence="7" type="ORF">SS37A_00800</name>
</gene>
<sequence>MTNAVWLALFALAALALEGALSLSPAQAQADMPALQTNSSQFVELRPRSDAPQLSLERLDGKSMRLDAFRGKVILMAFWATWCPPCRRELPSLQRLRAQANPRKLEIVPISVDTQGKNAVAGFLQRMDVNELPIYLDNRQKIAARADAEANAPFTLYGMPITYVIDKRGSVVGYITGEVDWTSREAMSFLTYFTEQ</sequence>
<evidence type="ECO:0000256" key="1">
    <source>
        <dbReference type="ARBA" id="ARBA00004196"/>
    </source>
</evidence>
<accession>A0ABN6VBJ1</accession>
<dbReference type="Pfam" id="PF00578">
    <property type="entry name" value="AhpC-TSA"/>
    <property type="match status" value="1"/>
</dbReference>
<dbReference type="PROSITE" id="PS00194">
    <property type="entry name" value="THIOREDOXIN_1"/>
    <property type="match status" value="1"/>
</dbReference>
<dbReference type="PANTHER" id="PTHR42852">
    <property type="entry name" value="THIOL:DISULFIDE INTERCHANGE PROTEIN DSBE"/>
    <property type="match status" value="1"/>
</dbReference>
<feature type="signal peptide" evidence="5">
    <location>
        <begin position="1"/>
        <end position="30"/>
    </location>
</feature>
<evidence type="ECO:0000256" key="2">
    <source>
        <dbReference type="ARBA" id="ARBA00022748"/>
    </source>
</evidence>
<feature type="chain" id="PRO_5045747113" evidence="5">
    <location>
        <begin position="31"/>
        <end position="196"/>
    </location>
</feature>
<keyword evidence="8" id="KW-1185">Reference proteome</keyword>
<evidence type="ECO:0000259" key="6">
    <source>
        <dbReference type="PROSITE" id="PS51352"/>
    </source>
</evidence>
<dbReference type="InterPro" id="IPR050553">
    <property type="entry name" value="Thioredoxin_ResA/DsbE_sf"/>
</dbReference>
<dbReference type="InterPro" id="IPR013766">
    <property type="entry name" value="Thioredoxin_domain"/>
</dbReference>
<evidence type="ECO:0000313" key="7">
    <source>
        <dbReference type="EMBL" id="BDV32551.1"/>
    </source>
</evidence>
<proteinExistence type="predicted"/>
<dbReference type="Gene3D" id="3.40.30.10">
    <property type="entry name" value="Glutaredoxin"/>
    <property type="match status" value="1"/>
</dbReference>
<keyword evidence="2" id="KW-0201">Cytochrome c-type biogenesis</keyword>
<dbReference type="InterPro" id="IPR000866">
    <property type="entry name" value="AhpC/TSA"/>
</dbReference>
<dbReference type="CDD" id="cd02966">
    <property type="entry name" value="TlpA_like_family"/>
    <property type="match status" value="1"/>
</dbReference>
<keyword evidence="3" id="KW-1015">Disulfide bond</keyword>
<name>A0ABN6VBJ1_9HYPH</name>
<dbReference type="EMBL" id="AP027142">
    <property type="protein sequence ID" value="BDV32551.1"/>
    <property type="molecule type" value="Genomic_DNA"/>
</dbReference>
<protein>
    <submittedName>
        <fullName evidence="7">Thiol:disulfide interchange protein</fullName>
    </submittedName>
</protein>
<dbReference type="InterPro" id="IPR017937">
    <property type="entry name" value="Thioredoxin_CS"/>
</dbReference>
<comment type="subcellular location">
    <subcellularLocation>
        <location evidence="1">Cell envelope</location>
    </subcellularLocation>
</comment>
<keyword evidence="4" id="KW-0676">Redox-active center</keyword>
<reference evidence="7 8" key="1">
    <citation type="journal article" date="2023" name="Int. J. Syst. Evol. Microbiol.">
        <title>Methylocystis iwaonis sp. nov., a type II methane-oxidizing bacterium from surface soil of a rice paddy field in Japan, and emended description of the genus Methylocystis (ex Whittenbury et al. 1970) Bowman et al. 1993.</title>
        <authorList>
            <person name="Kaise H."/>
            <person name="Sawadogo J.B."/>
            <person name="Alam M.S."/>
            <person name="Ueno C."/>
            <person name="Dianou D."/>
            <person name="Shinjo R."/>
            <person name="Asakawa S."/>
        </authorList>
    </citation>
    <scope>NUCLEOTIDE SEQUENCE [LARGE SCALE GENOMIC DNA]</scope>
    <source>
        <strain evidence="7 8">SS37A-Re</strain>
    </source>
</reference>
<dbReference type="PANTHER" id="PTHR42852:SF6">
    <property type="entry name" value="THIOL:DISULFIDE INTERCHANGE PROTEIN DSBE"/>
    <property type="match status" value="1"/>
</dbReference>
<keyword evidence="5" id="KW-0732">Signal</keyword>
<evidence type="ECO:0000313" key="8">
    <source>
        <dbReference type="Proteomes" id="UP001317629"/>
    </source>
</evidence>
<evidence type="ECO:0000256" key="5">
    <source>
        <dbReference type="SAM" id="SignalP"/>
    </source>
</evidence>
<dbReference type="InterPro" id="IPR036249">
    <property type="entry name" value="Thioredoxin-like_sf"/>
</dbReference>
<dbReference type="SUPFAM" id="SSF52833">
    <property type="entry name" value="Thioredoxin-like"/>
    <property type="match status" value="1"/>
</dbReference>